<evidence type="ECO:0000313" key="2">
    <source>
        <dbReference type="Proteomes" id="UP000000346"/>
    </source>
</evidence>
<evidence type="ECO:0008006" key="3">
    <source>
        <dbReference type="Google" id="ProtNLM"/>
    </source>
</evidence>
<proteinExistence type="predicted"/>
<dbReference type="KEGG" id="asc:ASAC_0740"/>
<gene>
    <name evidence="1" type="ordered locus">ASAC_0740</name>
</gene>
<protein>
    <recommendedName>
        <fullName evidence="3">MoaD/ThiS family protein</fullName>
    </recommendedName>
</protein>
<dbReference type="HOGENOM" id="CLU_2392719_0_0_2"/>
<keyword evidence="2" id="KW-1185">Reference proteome</keyword>
<dbReference type="Gene3D" id="3.10.20.30">
    <property type="match status" value="1"/>
</dbReference>
<dbReference type="GeneID" id="9498973"/>
<dbReference type="RefSeq" id="WP_013266658.1">
    <property type="nucleotide sequence ID" value="NC_014374.1"/>
</dbReference>
<dbReference type="AlphaFoldDB" id="D9Q1F8"/>
<dbReference type="InterPro" id="IPR016155">
    <property type="entry name" value="Mopterin_synth/thiamin_S_b"/>
</dbReference>
<dbReference type="Pfam" id="PF02597">
    <property type="entry name" value="ThiS"/>
    <property type="match status" value="1"/>
</dbReference>
<dbReference type="eggNOG" id="arCOG00536">
    <property type="taxonomic scope" value="Archaea"/>
</dbReference>
<dbReference type="InParanoid" id="D9Q1F8"/>
<dbReference type="Proteomes" id="UP000000346">
    <property type="component" value="Chromosome"/>
</dbReference>
<dbReference type="EMBL" id="CP001742">
    <property type="protein sequence ID" value="ADL19146.1"/>
    <property type="molecule type" value="Genomic_DNA"/>
</dbReference>
<dbReference type="SUPFAM" id="SSF54285">
    <property type="entry name" value="MoaD/ThiS"/>
    <property type="match status" value="1"/>
</dbReference>
<sequence length="93" mass="10008">MKVNVMYGGELASMAGVSRETVELQEGSTLSDLLAYIERAHGRRLLEALGNRLLLLVNGRSVKPSEVSSLRLSEGDFVSLLPPVLGGLRGRTV</sequence>
<dbReference type="InterPro" id="IPR003749">
    <property type="entry name" value="ThiS/MoaD-like"/>
</dbReference>
<name>D9Q1F8_ACIS3</name>
<dbReference type="InterPro" id="IPR012675">
    <property type="entry name" value="Beta-grasp_dom_sf"/>
</dbReference>
<accession>D9Q1F8</accession>
<dbReference type="STRING" id="666510.ASAC_0740"/>
<evidence type="ECO:0000313" key="1">
    <source>
        <dbReference type="EMBL" id="ADL19146.1"/>
    </source>
</evidence>
<dbReference type="OrthoDB" id="98357at2157"/>
<organism evidence="1 2">
    <name type="scientific">Acidilobus saccharovorans (strain DSM 16705 / JCM 18335 / VKM B-2471 / 345-15)</name>
    <dbReference type="NCBI Taxonomy" id="666510"/>
    <lineage>
        <taxon>Archaea</taxon>
        <taxon>Thermoproteota</taxon>
        <taxon>Thermoprotei</taxon>
        <taxon>Acidilobales</taxon>
        <taxon>Acidilobaceae</taxon>
        <taxon>Acidilobus</taxon>
    </lineage>
</organism>
<reference evidence="1 2" key="1">
    <citation type="journal article" date="2010" name="Appl. Environ. Microbiol.">
        <title>The genome sequence of the crenarchaeon Acidilobus saccharovorans supports a new order, Acidilobales, and suggests an important ecological role in terrestrial acidic hot springs.</title>
        <authorList>
            <person name="Mardanov A.V."/>
            <person name="Svetlitchnyi V.A."/>
            <person name="Beletsky A.V."/>
            <person name="Prokofeva M.I."/>
            <person name="Bonch-Osmolovskaya E.A."/>
            <person name="Ravin N.V."/>
            <person name="Skryabin K.G."/>
        </authorList>
    </citation>
    <scope>NUCLEOTIDE SEQUENCE [LARGE SCALE GENOMIC DNA]</scope>
    <source>
        <strain evidence="2">DSM 16705 / JCM 18335 / VKM B-2471 / 345-15</strain>
    </source>
</reference>
<dbReference type="CDD" id="cd00754">
    <property type="entry name" value="Ubl_MoaD"/>
    <property type="match status" value="1"/>
</dbReference>